<dbReference type="PANTHER" id="PTHR12436:SF4">
    <property type="entry name" value="LEUKOCYTE RECEPTOR CLUSTER MEMBER 8"/>
    <property type="match status" value="1"/>
</dbReference>
<keyword evidence="3" id="KW-1185">Reference proteome</keyword>
<sequence>MDCNNSNTNDNNDEYIPPPPPTNINLSSPFDTDMIDSSYKYQQQPPPPPPPPTSPPLLESTFNNNNNPSHYARENNQYGESSPSSVIKKKNKRKSKPKKNQENNSIVDLTRLYNPVNPINLGSQRKLNHNNSTITINSSKSIGKINKGINSNTNNNIGKSFGGDLRNPPKELLDAIKDYTHWSKSVCNKLFEQKIYFQPMLSFVNFCLLKTKNGNHDEIATQDLKLLPIQLEKIIVMAYRNNAVKTTDWKKQTLPALNKNTTTLKLAHNETWKQDDDSYNPDTFNTFIKKIDVVEDGYNPEYATSKGSTLDGELGNTKQKQRLLKFSNNVSSTSTPYLEDFSNLNKMTNKAQHYDINKPIVGRSTKLEKPYLRLTSEPNPDLVRPLFILKKSYKMLMYKYRTGTGSYQYLCDQFKSIRQDLRVQLIESDFAIRVYSTHARLALEFKDVGEFNQCQSRLKNLFENKVDFRNNNKGMMMEFFKQYFCCTILYFIMMDDYQSVLDLKYTYYMKDAGEENNIVNSRSILNDCLVLKLFTMNEMLIVNDYHNFFRVYGKSGCFDESTRSYDENCDSDNNNKYAYDLLKLFIDKLRLKALAYMCRGYMQLKLDFLRQELSFDDDSELKIFLKDIKVNENCIITKKLANSREYIYLDCKDCRVSLWILYENSKKINIKGQI</sequence>
<feature type="compositionally biased region" description="Polar residues" evidence="1">
    <location>
        <begin position="60"/>
        <end position="85"/>
    </location>
</feature>
<dbReference type="InterPro" id="IPR045107">
    <property type="entry name" value="SAC3/GANP/THP3"/>
</dbReference>
<name>A0A376B5N6_9ASCO</name>
<dbReference type="PANTHER" id="PTHR12436">
    <property type="entry name" value="80 KDA MCM3-ASSOCIATED PROTEIN"/>
    <property type="match status" value="1"/>
</dbReference>
<accession>A0A376B5N6</accession>
<dbReference type="Gene3D" id="1.25.40.990">
    <property type="match status" value="1"/>
</dbReference>
<dbReference type="AlphaFoldDB" id="A0A376B5N6"/>
<protein>
    <recommendedName>
        <fullName evidence="4">PCI domain-containing protein</fullName>
    </recommendedName>
</protein>
<evidence type="ECO:0008006" key="4">
    <source>
        <dbReference type="Google" id="ProtNLM"/>
    </source>
</evidence>
<proteinExistence type="predicted"/>
<evidence type="ECO:0000313" key="2">
    <source>
        <dbReference type="EMBL" id="SSD59951.1"/>
    </source>
</evidence>
<gene>
    <name evidence="2" type="ORF">SCODWIG_01712</name>
</gene>
<organism evidence="2 3">
    <name type="scientific">Saccharomycodes ludwigii</name>
    <dbReference type="NCBI Taxonomy" id="36035"/>
    <lineage>
        <taxon>Eukaryota</taxon>
        <taxon>Fungi</taxon>
        <taxon>Dikarya</taxon>
        <taxon>Ascomycota</taxon>
        <taxon>Saccharomycotina</taxon>
        <taxon>Saccharomycetes</taxon>
        <taxon>Saccharomycodales</taxon>
        <taxon>Saccharomycodaceae</taxon>
        <taxon>Saccharomycodes</taxon>
    </lineage>
</organism>
<evidence type="ECO:0000313" key="3">
    <source>
        <dbReference type="Proteomes" id="UP000262825"/>
    </source>
</evidence>
<dbReference type="EMBL" id="UFAJ01000237">
    <property type="protein sequence ID" value="SSD59951.1"/>
    <property type="molecule type" value="Genomic_DNA"/>
</dbReference>
<dbReference type="GO" id="GO:0005634">
    <property type="term" value="C:nucleus"/>
    <property type="evidence" value="ECO:0007669"/>
    <property type="project" value="TreeGrafter"/>
</dbReference>
<feature type="region of interest" description="Disordered" evidence="1">
    <location>
        <begin position="1"/>
        <end position="108"/>
    </location>
</feature>
<evidence type="ECO:0000256" key="1">
    <source>
        <dbReference type="SAM" id="MobiDB-lite"/>
    </source>
</evidence>
<reference evidence="3" key="1">
    <citation type="submission" date="2018-06" db="EMBL/GenBank/DDBJ databases">
        <authorList>
            <person name="Guldener U."/>
        </authorList>
    </citation>
    <scope>NUCLEOTIDE SEQUENCE [LARGE SCALE GENOMIC DNA]</scope>
    <source>
        <strain evidence="3">UTAD17</strain>
    </source>
</reference>
<feature type="compositionally biased region" description="Low complexity" evidence="1">
    <location>
        <begin position="1"/>
        <end position="10"/>
    </location>
</feature>
<feature type="compositionally biased region" description="Pro residues" evidence="1">
    <location>
        <begin position="44"/>
        <end position="55"/>
    </location>
</feature>
<dbReference type="Proteomes" id="UP000262825">
    <property type="component" value="Unassembled WGS sequence"/>
</dbReference>
<dbReference type="VEuPathDB" id="FungiDB:SCODWIG_01712"/>
<feature type="compositionally biased region" description="Basic residues" evidence="1">
    <location>
        <begin position="87"/>
        <end position="98"/>
    </location>
</feature>